<keyword evidence="2" id="KW-0732">Signal</keyword>
<feature type="chain" id="PRO_5026919453" evidence="2">
    <location>
        <begin position="16"/>
        <end position="267"/>
    </location>
</feature>
<feature type="signal peptide" evidence="2">
    <location>
        <begin position="1"/>
        <end position="15"/>
    </location>
</feature>
<keyword evidence="1" id="KW-0472">Membrane</keyword>
<dbReference type="RefSeq" id="WP_155043914.1">
    <property type="nucleotide sequence ID" value="NZ_WMIH01000004.1"/>
</dbReference>
<keyword evidence="1" id="KW-0812">Transmembrane</keyword>
<keyword evidence="4" id="KW-1185">Reference proteome</keyword>
<accession>A0A6L6IYA3</accession>
<name>A0A6L6IYA3_9RHOB</name>
<organism evidence="3 4">
    <name type="scientific">Paracoccus shanxieyensis</name>
    <dbReference type="NCBI Taxonomy" id="2675752"/>
    <lineage>
        <taxon>Bacteria</taxon>
        <taxon>Pseudomonadati</taxon>
        <taxon>Pseudomonadota</taxon>
        <taxon>Alphaproteobacteria</taxon>
        <taxon>Rhodobacterales</taxon>
        <taxon>Paracoccaceae</taxon>
        <taxon>Paracoccus</taxon>
    </lineage>
</organism>
<sequence length="267" mass="29684">MKWLALILLPLPAMAQQVQNPRPYGWWLGDELVQTIRVPGAVDPASLPRPRAVDYWLDLRDISRRDVPGGTEITLRWQNFYSALEPREQQVPPSRIRLSDGTALDLPGFRFVTSPIRPILAPSTVDQLQPDPPFHLIDPTPARLRLAAAVLALIAGALALAWHQAWFPFRRRPARPFARAARQIARLPDAQARPLLHHALDQSFGRVLIGAELDRFLTAAPHFAPLGAQLRGFFAASDAAYFGAGAQAPQDIPRLARDLAAIERGRR</sequence>
<dbReference type="AlphaFoldDB" id="A0A6L6IYA3"/>
<feature type="transmembrane region" description="Helical" evidence="1">
    <location>
        <begin position="142"/>
        <end position="162"/>
    </location>
</feature>
<protein>
    <submittedName>
        <fullName evidence="3">Nonribosomal peptide synthetase MxaA</fullName>
    </submittedName>
</protein>
<gene>
    <name evidence="3" type="ORF">GL284_07200</name>
</gene>
<dbReference type="Proteomes" id="UP000478740">
    <property type="component" value="Unassembled WGS sequence"/>
</dbReference>
<keyword evidence="1" id="KW-1133">Transmembrane helix</keyword>
<proteinExistence type="predicted"/>
<comment type="caution">
    <text evidence="3">The sequence shown here is derived from an EMBL/GenBank/DDBJ whole genome shotgun (WGS) entry which is preliminary data.</text>
</comment>
<evidence type="ECO:0000256" key="1">
    <source>
        <dbReference type="SAM" id="Phobius"/>
    </source>
</evidence>
<dbReference type="EMBL" id="WMII01000005">
    <property type="protein sequence ID" value="MTH64050.1"/>
    <property type="molecule type" value="Genomic_DNA"/>
</dbReference>
<reference evidence="3 4" key="1">
    <citation type="submission" date="2019-11" db="EMBL/GenBank/DDBJ databases">
        <authorList>
            <person name="Dong K."/>
        </authorList>
    </citation>
    <scope>NUCLEOTIDE SEQUENCE [LARGE SCALE GENOMIC DNA]</scope>
    <source>
        <strain evidence="3 4">DK608</strain>
    </source>
</reference>
<evidence type="ECO:0000313" key="3">
    <source>
        <dbReference type="EMBL" id="MTH64050.1"/>
    </source>
</evidence>
<evidence type="ECO:0000313" key="4">
    <source>
        <dbReference type="Proteomes" id="UP000478740"/>
    </source>
</evidence>
<evidence type="ECO:0000256" key="2">
    <source>
        <dbReference type="SAM" id="SignalP"/>
    </source>
</evidence>